<reference evidence="3 4" key="1">
    <citation type="submission" date="2019-01" db="EMBL/GenBank/DDBJ databases">
        <title>Nocardioides guangzhouensis sp. nov., an actinobacterium isolated from soil.</title>
        <authorList>
            <person name="Fu Y."/>
            <person name="Cai Y."/>
            <person name="Lin Z."/>
            <person name="Chen P."/>
        </authorList>
    </citation>
    <scope>NUCLEOTIDE SEQUENCE [LARGE SCALE GENOMIC DNA]</scope>
    <source>
        <strain evidence="3 4">130</strain>
    </source>
</reference>
<feature type="transmembrane region" description="Helical" evidence="2">
    <location>
        <begin position="29"/>
        <end position="45"/>
    </location>
</feature>
<gene>
    <name evidence="3" type="ORF">EKO23_10010</name>
</gene>
<evidence type="ECO:0000256" key="1">
    <source>
        <dbReference type="SAM" id="MobiDB-lite"/>
    </source>
</evidence>
<keyword evidence="2" id="KW-0472">Membrane</keyword>
<dbReference type="RefSeq" id="WP_134716776.1">
    <property type="nucleotide sequence ID" value="NZ_SDKM01000012.1"/>
</dbReference>
<proteinExistence type="predicted"/>
<name>A0A4Q4ZET1_9ACTN</name>
<comment type="caution">
    <text evidence="3">The sequence shown here is derived from an EMBL/GenBank/DDBJ whole genome shotgun (WGS) entry which is preliminary data.</text>
</comment>
<evidence type="ECO:0000256" key="2">
    <source>
        <dbReference type="SAM" id="Phobius"/>
    </source>
</evidence>
<protein>
    <submittedName>
        <fullName evidence="3">Uncharacterized protein</fullName>
    </submittedName>
</protein>
<dbReference type="Proteomes" id="UP000295198">
    <property type="component" value="Unassembled WGS sequence"/>
</dbReference>
<keyword evidence="2" id="KW-1133">Transmembrane helix</keyword>
<dbReference type="AlphaFoldDB" id="A0A4Q4ZET1"/>
<keyword evidence="4" id="KW-1185">Reference proteome</keyword>
<feature type="region of interest" description="Disordered" evidence="1">
    <location>
        <begin position="53"/>
        <end position="75"/>
    </location>
</feature>
<organism evidence="3 4">
    <name type="scientific">Nocardioides guangzhouensis</name>
    <dbReference type="NCBI Taxonomy" id="2497878"/>
    <lineage>
        <taxon>Bacteria</taxon>
        <taxon>Bacillati</taxon>
        <taxon>Actinomycetota</taxon>
        <taxon>Actinomycetes</taxon>
        <taxon>Propionibacteriales</taxon>
        <taxon>Nocardioidaceae</taxon>
        <taxon>Nocardioides</taxon>
    </lineage>
</organism>
<keyword evidence="2" id="KW-0812">Transmembrane</keyword>
<sequence length="75" mass="8255">MGPGIVLIIIGAVFAFALKAESDWLNTRVLGLILMLGGAAFIWRSRARRREVVTRETDGPGGTTEERTIVERQVD</sequence>
<dbReference type="EMBL" id="SDKM01000012">
    <property type="protein sequence ID" value="RYP86278.1"/>
    <property type="molecule type" value="Genomic_DNA"/>
</dbReference>
<evidence type="ECO:0000313" key="4">
    <source>
        <dbReference type="Proteomes" id="UP000295198"/>
    </source>
</evidence>
<evidence type="ECO:0000313" key="3">
    <source>
        <dbReference type="EMBL" id="RYP86278.1"/>
    </source>
</evidence>
<accession>A0A4Q4ZET1</accession>
<dbReference type="OrthoDB" id="4775046at2"/>